<sequence>MASSLSSVVSDLVRASMGSSVSGMVTDEDLDRHVAELILKEAKKKAERYGQHGIRAFLPSGGTDSSVPRTNKRFLSSIIRSTDDHNKTILRAQALAAQEIKRERDELERRERRARAQEAAEAEKLRRSGRSSRRRRDTNDDESWDRWDGRTADRKRKTRTLENWDGEDEDEDKEDRERDRRKRKHRSGSRDRRRDKDRDQRSAGRSKHKRERTRSRSPRREDSGDKSSDKRSRRRRSRDRSPSRTRSRQSRSLSLDEDSRREEHGSSRRRGSRSHHRSHKSHRPSVSPPARRSVSPSVTRTEDSSSKPRKTSRPQKYALDDLESDTSSPSPRRSPRRSSSPAYSFDEAREPEPSRKSIREDVEPTAKSSKRARASPHEHSPSPGATSKRRKTGSSSSHAAKAPSVSPIRPLSRSPTPGPEPLVQLPSKMDKYFEEAYDPRLDVAPLAAPHVPATGLINNAEFEGWDAMLELIRIRREDKEEKKRMERLGLTKEKVKDKKKGGVGISDSVGDRWGSEAVSIMDIEYKKRGAVREWDLGKEGF</sequence>
<feature type="compositionally biased region" description="Basic and acidic residues" evidence="1">
    <location>
        <begin position="188"/>
        <end position="202"/>
    </location>
</feature>
<feature type="compositionally biased region" description="Basic and acidic residues" evidence="1">
    <location>
        <begin position="102"/>
        <end position="126"/>
    </location>
</feature>
<feature type="region of interest" description="Disordered" evidence="1">
    <location>
        <begin position="102"/>
        <end position="427"/>
    </location>
</feature>
<comment type="caution">
    <text evidence="2">The sequence shown here is derived from an EMBL/GenBank/DDBJ whole genome shotgun (WGS) entry which is preliminary data.</text>
</comment>
<feature type="compositionally biased region" description="Basic and acidic residues" evidence="1">
    <location>
        <begin position="346"/>
        <end position="364"/>
    </location>
</feature>
<dbReference type="AlphaFoldDB" id="A0A369K6T1"/>
<proteinExistence type="predicted"/>
<dbReference type="PANTHER" id="PTHR40132:SF1">
    <property type="entry name" value="PRE-MRNA-SPLICING FACTOR 38B"/>
    <property type="match status" value="1"/>
</dbReference>
<dbReference type="EMBL" id="LUEZ02000010">
    <property type="protein sequence ID" value="RDB28365.1"/>
    <property type="molecule type" value="Genomic_DNA"/>
</dbReference>
<reference evidence="2" key="1">
    <citation type="submission" date="2018-04" db="EMBL/GenBank/DDBJ databases">
        <title>Whole genome sequencing of Hypsizygus marmoreus.</title>
        <authorList>
            <person name="Choi I.-G."/>
            <person name="Min B."/>
            <person name="Kim J.-G."/>
            <person name="Kim S."/>
            <person name="Oh Y.-L."/>
            <person name="Kong W.-S."/>
            <person name="Park H."/>
            <person name="Jeong J."/>
            <person name="Song E.-S."/>
        </authorList>
    </citation>
    <scope>NUCLEOTIDE SEQUENCE [LARGE SCALE GENOMIC DNA]</scope>
    <source>
        <strain evidence="2">51987-8</strain>
    </source>
</reference>
<dbReference type="OrthoDB" id="2431475at2759"/>
<feature type="compositionally biased region" description="Acidic residues" evidence="1">
    <location>
        <begin position="164"/>
        <end position="174"/>
    </location>
</feature>
<name>A0A369K6T1_HYPMA</name>
<feature type="compositionally biased region" description="Basic residues" evidence="1">
    <location>
        <begin position="267"/>
        <end position="283"/>
    </location>
</feature>
<evidence type="ECO:0000256" key="1">
    <source>
        <dbReference type="SAM" id="MobiDB-lite"/>
    </source>
</evidence>
<feature type="compositionally biased region" description="Basic residues" evidence="1">
    <location>
        <begin position="231"/>
        <end position="249"/>
    </location>
</feature>
<evidence type="ECO:0000313" key="3">
    <source>
        <dbReference type="Proteomes" id="UP000076154"/>
    </source>
</evidence>
<evidence type="ECO:0008006" key="4">
    <source>
        <dbReference type="Google" id="ProtNLM"/>
    </source>
</evidence>
<accession>A0A369K6T1</accession>
<dbReference type="InParanoid" id="A0A369K6T1"/>
<protein>
    <recommendedName>
        <fullName evidence="4">Pre-mRNA-splicing factor 38B</fullName>
    </recommendedName>
</protein>
<dbReference type="PANTHER" id="PTHR40132">
    <property type="entry name" value="PRE-MRNA-SPLICING FACTOR 38B"/>
    <property type="match status" value="1"/>
</dbReference>
<evidence type="ECO:0000313" key="2">
    <source>
        <dbReference type="EMBL" id="RDB28365.1"/>
    </source>
</evidence>
<feature type="compositionally biased region" description="Basic and acidic residues" evidence="1">
    <location>
        <begin position="257"/>
        <end position="266"/>
    </location>
</feature>
<feature type="compositionally biased region" description="Low complexity" evidence="1">
    <location>
        <begin position="284"/>
        <end position="298"/>
    </location>
</feature>
<dbReference type="Proteomes" id="UP000076154">
    <property type="component" value="Unassembled WGS sequence"/>
</dbReference>
<feature type="compositionally biased region" description="Low complexity" evidence="1">
    <location>
        <begin position="327"/>
        <end position="341"/>
    </location>
</feature>
<keyword evidence="3" id="KW-1185">Reference proteome</keyword>
<feature type="compositionally biased region" description="Basic residues" evidence="1">
    <location>
        <begin position="204"/>
        <end position="217"/>
    </location>
</feature>
<dbReference type="STRING" id="39966.A0A369K6T1"/>
<gene>
    <name evidence="2" type="ORF">Hypma_016113</name>
</gene>
<feature type="compositionally biased region" description="Basic and acidic residues" evidence="1">
    <location>
        <begin position="218"/>
        <end position="230"/>
    </location>
</feature>
<organism evidence="2 3">
    <name type="scientific">Hypsizygus marmoreus</name>
    <name type="common">White beech mushroom</name>
    <name type="synonym">Agaricus marmoreus</name>
    <dbReference type="NCBI Taxonomy" id="39966"/>
    <lineage>
        <taxon>Eukaryota</taxon>
        <taxon>Fungi</taxon>
        <taxon>Dikarya</taxon>
        <taxon>Basidiomycota</taxon>
        <taxon>Agaricomycotina</taxon>
        <taxon>Agaricomycetes</taxon>
        <taxon>Agaricomycetidae</taxon>
        <taxon>Agaricales</taxon>
        <taxon>Tricholomatineae</taxon>
        <taxon>Lyophyllaceae</taxon>
        <taxon>Hypsizygus</taxon>
    </lineage>
</organism>
<feature type="compositionally biased region" description="Basic residues" evidence="1">
    <location>
        <begin position="127"/>
        <end position="136"/>
    </location>
</feature>